<proteinExistence type="predicted"/>
<feature type="compositionally biased region" description="Low complexity" evidence="1">
    <location>
        <begin position="136"/>
        <end position="153"/>
    </location>
</feature>
<dbReference type="AlphaFoldDB" id="A0A517LVQ4"/>
<dbReference type="KEGG" id="ruv:EC9_08840"/>
<feature type="compositionally biased region" description="Polar residues" evidence="1">
    <location>
        <begin position="191"/>
        <end position="203"/>
    </location>
</feature>
<evidence type="ECO:0000313" key="4">
    <source>
        <dbReference type="Proteomes" id="UP000319557"/>
    </source>
</evidence>
<evidence type="ECO:0008006" key="5">
    <source>
        <dbReference type="Google" id="ProtNLM"/>
    </source>
</evidence>
<reference evidence="3 4" key="1">
    <citation type="submission" date="2019-02" db="EMBL/GenBank/DDBJ databases">
        <title>Deep-cultivation of Planctomycetes and their phenomic and genomic characterization uncovers novel biology.</title>
        <authorList>
            <person name="Wiegand S."/>
            <person name="Jogler M."/>
            <person name="Boedeker C."/>
            <person name="Pinto D."/>
            <person name="Vollmers J."/>
            <person name="Rivas-Marin E."/>
            <person name="Kohn T."/>
            <person name="Peeters S.H."/>
            <person name="Heuer A."/>
            <person name="Rast P."/>
            <person name="Oberbeckmann S."/>
            <person name="Bunk B."/>
            <person name="Jeske O."/>
            <person name="Meyerdierks A."/>
            <person name="Storesund J.E."/>
            <person name="Kallscheuer N."/>
            <person name="Luecker S."/>
            <person name="Lage O.M."/>
            <person name="Pohl T."/>
            <person name="Merkel B.J."/>
            <person name="Hornburger P."/>
            <person name="Mueller R.-W."/>
            <person name="Bruemmer F."/>
            <person name="Labrenz M."/>
            <person name="Spormann A.M."/>
            <person name="Op den Camp H."/>
            <person name="Overmann J."/>
            <person name="Amann R."/>
            <person name="Jetten M.S.M."/>
            <person name="Mascher T."/>
            <person name="Medema M.H."/>
            <person name="Devos D.P."/>
            <person name="Kaster A.-K."/>
            <person name="Ovreas L."/>
            <person name="Rohde M."/>
            <person name="Galperin M.Y."/>
            <person name="Jogler C."/>
        </authorList>
    </citation>
    <scope>NUCLEOTIDE SEQUENCE [LARGE SCALE GENOMIC DNA]</scope>
    <source>
        <strain evidence="3 4">EC9</strain>
    </source>
</reference>
<evidence type="ECO:0000313" key="3">
    <source>
        <dbReference type="EMBL" id="QDS86711.1"/>
    </source>
</evidence>
<dbReference type="OrthoDB" id="291574at2"/>
<feature type="signal peptide" evidence="2">
    <location>
        <begin position="1"/>
        <end position="26"/>
    </location>
</feature>
<dbReference type="EMBL" id="CP036261">
    <property type="protein sequence ID" value="QDS86711.1"/>
    <property type="molecule type" value="Genomic_DNA"/>
</dbReference>
<keyword evidence="4" id="KW-1185">Reference proteome</keyword>
<accession>A0A517LVQ4</accession>
<feature type="compositionally biased region" description="Low complexity" evidence="1">
    <location>
        <begin position="162"/>
        <end position="190"/>
    </location>
</feature>
<evidence type="ECO:0000256" key="1">
    <source>
        <dbReference type="SAM" id="MobiDB-lite"/>
    </source>
</evidence>
<organism evidence="3 4">
    <name type="scientific">Rosistilla ulvae</name>
    <dbReference type="NCBI Taxonomy" id="1930277"/>
    <lineage>
        <taxon>Bacteria</taxon>
        <taxon>Pseudomonadati</taxon>
        <taxon>Planctomycetota</taxon>
        <taxon>Planctomycetia</taxon>
        <taxon>Pirellulales</taxon>
        <taxon>Pirellulaceae</taxon>
        <taxon>Rosistilla</taxon>
    </lineage>
</organism>
<sequence length="301" mass="32083" precursor="true">MIARNPLTLLATTLLLLQGVAVGQYAQDAWGSRNVAPAAQANPSSAIRPIDAPSIVDRYRPRGFQSNPQPAPPVNVASAQVGQYPAQQYPVQPSPIQQTAYQVPGDQQQLAQPALPGGQAQGPANPFQNQQNLSVQGQPPQNFQNPQQPIAPSIAPPPTLAQPQYGQTQPTYPQTLYPQPQQQYPLPQQQVSGQPFASMGTSPAISPASTWTAGGAWDCGNVAQTSAVSPQVYVPPNTYTPPVITPDMAPNAYSPNNAGYRPIVALGSPYPNVQVGRGIIGQPTVYVPNQPIRNFFRYLSP</sequence>
<dbReference type="Proteomes" id="UP000319557">
    <property type="component" value="Chromosome"/>
</dbReference>
<dbReference type="RefSeq" id="WP_145342625.1">
    <property type="nucleotide sequence ID" value="NZ_CP036261.1"/>
</dbReference>
<protein>
    <recommendedName>
        <fullName evidence="5">IgA FC receptor</fullName>
    </recommendedName>
</protein>
<name>A0A517LVQ4_9BACT</name>
<feature type="compositionally biased region" description="Polar residues" evidence="1">
    <location>
        <begin position="126"/>
        <end position="135"/>
    </location>
</feature>
<feature type="chain" id="PRO_5022014323" description="IgA FC receptor" evidence="2">
    <location>
        <begin position="27"/>
        <end position="301"/>
    </location>
</feature>
<gene>
    <name evidence="3" type="ORF">EC9_08840</name>
</gene>
<keyword evidence="2" id="KW-0732">Signal</keyword>
<feature type="region of interest" description="Disordered" evidence="1">
    <location>
        <begin position="110"/>
        <end position="203"/>
    </location>
</feature>
<evidence type="ECO:0000256" key="2">
    <source>
        <dbReference type="SAM" id="SignalP"/>
    </source>
</evidence>